<organism evidence="1 2">
    <name type="scientific">Exidia glandulosa HHB12029</name>
    <dbReference type="NCBI Taxonomy" id="1314781"/>
    <lineage>
        <taxon>Eukaryota</taxon>
        <taxon>Fungi</taxon>
        <taxon>Dikarya</taxon>
        <taxon>Basidiomycota</taxon>
        <taxon>Agaricomycotina</taxon>
        <taxon>Agaricomycetes</taxon>
        <taxon>Auriculariales</taxon>
        <taxon>Exidiaceae</taxon>
        <taxon>Exidia</taxon>
    </lineage>
</organism>
<dbReference type="AlphaFoldDB" id="A0A165FNY6"/>
<reference evidence="1 2" key="1">
    <citation type="journal article" date="2016" name="Mol. Biol. Evol.">
        <title>Comparative Genomics of Early-Diverging Mushroom-Forming Fungi Provides Insights into the Origins of Lignocellulose Decay Capabilities.</title>
        <authorList>
            <person name="Nagy L.G."/>
            <person name="Riley R."/>
            <person name="Tritt A."/>
            <person name="Adam C."/>
            <person name="Daum C."/>
            <person name="Floudas D."/>
            <person name="Sun H."/>
            <person name="Yadav J.S."/>
            <person name="Pangilinan J."/>
            <person name="Larsson K.H."/>
            <person name="Matsuura K."/>
            <person name="Barry K."/>
            <person name="Labutti K."/>
            <person name="Kuo R."/>
            <person name="Ohm R.A."/>
            <person name="Bhattacharya S.S."/>
            <person name="Shirouzu T."/>
            <person name="Yoshinaga Y."/>
            <person name="Martin F.M."/>
            <person name="Grigoriev I.V."/>
            <person name="Hibbett D.S."/>
        </authorList>
    </citation>
    <scope>NUCLEOTIDE SEQUENCE [LARGE SCALE GENOMIC DNA]</scope>
    <source>
        <strain evidence="1 2">HHB12029</strain>
    </source>
</reference>
<name>A0A165FNY6_EXIGL</name>
<protein>
    <submittedName>
        <fullName evidence="1">Uncharacterized protein</fullName>
    </submittedName>
</protein>
<dbReference type="EMBL" id="KV426076">
    <property type="protein sequence ID" value="KZV89297.1"/>
    <property type="molecule type" value="Genomic_DNA"/>
</dbReference>
<sequence>MFPDKSFLAFLQLTLSPPGLHSTRAAQPGAQAIEFPNSRPVILIVMRKASAVSAPRLSRAIIRLHRRQVCPALVSMRALVLGCTVLPQASAPLSLTTRSASYLAKTRRRSSSSDFPPVFPPVALFPTHPLSLSLTLLAR</sequence>
<dbReference type="InParanoid" id="A0A165FNY6"/>
<proteinExistence type="predicted"/>
<evidence type="ECO:0000313" key="1">
    <source>
        <dbReference type="EMBL" id="KZV89297.1"/>
    </source>
</evidence>
<evidence type="ECO:0000313" key="2">
    <source>
        <dbReference type="Proteomes" id="UP000077266"/>
    </source>
</evidence>
<keyword evidence="2" id="KW-1185">Reference proteome</keyword>
<dbReference type="Proteomes" id="UP000077266">
    <property type="component" value="Unassembled WGS sequence"/>
</dbReference>
<accession>A0A165FNY6</accession>
<gene>
    <name evidence="1" type="ORF">EXIGLDRAFT_148739</name>
</gene>